<dbReference type="InterPro" id="IPR003807">
    <property type="entry name" value="DUF202"/>
</dbReference>
<proteinExistence type="predicted"/>
<dbReference type="PANTHER" id="PTHR46140">
    <property type="entry name" value="VACUOLAR TRANSPORTER CHAPERONE 1-RELATED"/>
    <property type="match status" value="1"/>
</dbReference>
<keyword evidence="5 6" id="KW-0472">Membrane</keyword>
<evidence type="ECO:0000256" key="1">
    <source>
        <dbReference type="ARBA" id="ARBA00004128"/>
    </source>
</evidence>
<dbReference type="GO" id="GO:0005774">
    <property type="term" value="C:vacuolar membrane"/>
    <property type="evidence" value="ECO:0007669"/>
    <property type="project" value="UniProtKB-SubCell"/>
</dbReference>
<keyword evidence="3 6" id="KW-0812">Transmembrane</keyword>
<evidence type="ECO:0000256" key="3">
    <source>
        <dbReference type="ARBA" id="ARBA00022692"/>
    </source>
</evidence>
<accession>A0A9P6XA83</accession>
<evidence type="ECO:0000313" key="8">
    <source>
        <dbReference type="EMBL" id="KAG1308996.1"/>
    </source>
</evidence>
<dbReference type="PANTHER" id="PTHR46140:SF1">
    <property type="entry name" value="VACUOLAR TRANSPORTER CHAPERONE COMPLEX SUBUNIT 4-RELATED"/>
    <property type="match status" value="1"/>
</dbReference>
<dbReference type="OrthoDB" id="2278074at2759"/>
<feature type="domain" description="SPX" evidence="7">
    <location>
        <begin position="1"/>
        <end position="245"/>
    </location>
</feature>
<dbReference type="GO" id="GO:0006799">
    <property type="term" value="P:polyphosphate biosynthetic process"/>
    <property type="evidence" value="ECO:0007669"/>
    <property type="project" value="UniProtKB-ARBA"/>
</dbReference>
<evidence type="ECO:0000256" key="5">
    <source>
        <dbReference type="ARBA" id="ARBA00023136"/>
    </source>
</evidence>
<keyword evidence="9" id="KW-1185">Reference proteome</keyword>
<reference evidence="8" key="1">
    <citation type="journal article" date="2020" name="Microb. Genom.">
        <title>Genetic diversity of clinical and environmental Mucorales isolates obtained from an investigation of mucormycosis cases among solid organ transplant recipients.</title>
        <authorList>
            <person name="Nguyen M.H."/>
            <person name="Kaul D."/>
            <person name="Muto C."/>
            <person name="Cheng S.J."/>
            <person name="Richter R.A."/>
            <person name="Bruno V.M."/>
            <person name="Liu G."/>
            <person name="Beyhan S."/>
            <person name="Sundermann A.J."/>
            <person name="Mounaud S."/>
            <person name="Pasculle A.W."/>
            <person name="Nierman W.C."/>
            <person name="Driscoll E."/>
            <person name="Cumbie R."/>
            <person name="Clancy C.J."/>
            <person name="Dupont C.L."/>
        </authorList>
    </citation>
    <scope>NUCLEOTIDE SEQUENCE</scope>
    <source>
        <strain evidence="8">GL11</strain>
    </source>
</reference>
<dbReference type="InterPro" id="IPR018966">
    <property type="entry name" value="VTC_domain"/>
</dbReference>
<organism evidence="8 9">
    <name type="scientific">Rhizopus oryzae</name>
    <name type="common">Mucormycosis agent</name>
    <name type="synonym">Rhizopus arrhizus var. delemar</name>
    <dbReference type="NCBI Taxonomy" id="64495"/>
    <lineage>
        <taxon>Eukaryota</taxon>
        <taxon>Fungi</taxon>
        <taxon>Fungi incertae sedis</taxon>
        <taxon>Mucoromycota</taxon>
        <taxon>Mucoromycotina</taxon>
        <taxon>Mucoromycetes</taxon>
        <taxon>Mucorales</taxon>
        <taxon>Mucorineae</taxon>
        <taxon>Rhizopodaceae</taxon>
        <taxon>Rhizopus</taxon>
    </lineage>
</organism>
<keyword evidence="4 6" id="KW-1133">Transmembrane helix</keyword>
<evidence type="ECO:0000256" key="2">
    <source>
        <dbReference type="ARBA" id="ARBA00022554"/>
    </source>
</evidence>
<keyword evidence="2" id="KW-0926">Vacuole</keyword>
<dbReference type="Pfam" id="PF09359">
    <property type="entry name" value="VTC"/>
    <property type="match status" value="1"/>
</dbReference>
<comment type="subcellular location">
    <subcellularLocation>
        <location evidence="1">Vacuole membrane</location>
        <topology evidence="1">Multi-pass membrane protein</topology>
    </subcellularLocation>
</comment>
<dbReference type="EMBL" id="JAANQT010000701">
    <property type="protein sequence ID" value="KAG1308996.1"/>
    <property type="molecule type" value="Genomic_DNA"/>
</dbReference>
<dbReference type="PROSITE" id="PS51382">
    <property type="entry name" value="SPX"/>
    <property type="match status" value="1"/>
</dbReference>
<dbReference type="Pfam" id="PF02656">
    <property type="entry name" value="DUF202"/>
    <property type="match status" value="1"/>
</dbReference>
<gene>
    <name evidence="8" type="ORF">G6F64_005645</name>
</gene>
<dbReference type="Proteomes" id="UP000716291">
    <property type="component" value="Unassembled WGS sequence"/>
</dbReference>
<protein>
    <recommendedName>
        <fullName evidence="7">SPX domain-containing protein</fullName>
    </recommendedName>
</protein>
<evidence type="ECO:0000259" key="7">
    <source>
        <dbReference type="PROSITE" id="PS51382"/>
    </source>
</evidence>
<dbReference type="InterPro" id="IPR051572">
    <property type="entry name" value="VTC_Complex_Subunit"/>
</dbReference>
<comment type="caution">
    <text evidence="8">The sequence shown here is derived from an EMBL/GenBank/DDBJ whole genome shotgun (WGS) entry which is preliminary data.</text>
</comment>
<feature type="transmembrane region" description="Helical" evidence="6">
    <location>
        <begin position="528"/>
        <end position="546"/>
    </location>
</feature>
<dbReference type="InterPro" id="IPR004331">
    <property type="entry name" value="SPX_dom"/>
</dbReference>
<feature type="transmembrane region" description="Helical" evidence="6">
    <location>
        <begin position="501"/>
        <end position="521"/>
    </location>
</feature>
<feature type="transmembrane region" description="Helical" evidence="6">
    <location>
        <begin position="566"/>
        <end position="586"/>
    </location>
</feature>
<evidence type="ECO:0000256" key="6">
    <source>
        <dbReference type="SAM" id="Phobius"/>
    </source>
</evidence>
<evidence type="ECO:0000256" key="4">
    <source>
        <dbReference type="ARBA" id="ARBA00022989"/>
    </source>
</evidence>
<dbReference type="InterPro" id="IPR042267">
    <property type="entry name" value="VTC_sf"/>
</dbReference>
<sequence>MKFALYLSQHVYLPWKDEYIQYDQLKQFLKDKQSWTFEDEMYFTRHKIDSEFERISQFIETKMKEPKGLHEARLLLDFIHLNTFGFRKILKKHDKWTEFTLEHRFAGWDRYIAELHQILCLKYHETSYWIHSDNLKELEAILLFHLPKEEDQNVQSVYFDSLNDFQLYSDVLKKKKGAELIRMTTWHEAKNPLSIVLFEQKEFEEFETTSIANKSFYLKPHLADKYLRGEWTPNDILDDLQLYLDQNSLRTTVSVASTIYKSIQQTQPILRCHYQSTLYSANPNHILTLKTNLSFSKEINRHPTSQGDQHLFPFAILKLKSAKNEQIPDWLSHLIEHSRLIYKVPYFEEYLHGMTCFFQDRLPLLPWWLNELDKDIRKGSLAPLYLDEKGQRDYLDDDIKENLLSSSLTVTDQEPRRISRQGHLFTSNIVTRIKNMKSFGEDAPPPVYGPDDMNIFKWLYAKFTNDKELLSPVLPNQDPRIMSKKTARLEPKLFMANERIFMSWLQFCALLLTLSLGLINFGDQTSRISGALFIMIAITVSSYSLLRYQYRAWQIRFRSNIRFDDIYGPVGLCFIFVLAAVINLGLRMDHPVEGLVNPFGKTLNETRFNLTEYNTTFTPLSSVDDKALNKHVSKHNTTKVNKYGKTKEDEDEDED</sequence>
<evidence type="ECO:0000313" key="9">
    <source>
        <dbReference type="Proteomes" id="UP000716291"/>
    </source>
</evidence>
<name>A0A9P6XA83_RHIOR</name>
<dbReference type="AlphaFoldDB" id="A0A9P6XA83"/>
<dbReference type="Gene3D" id="3.20.100.30">
    <property type="entry name" value="VTC, catalytic tunnel domain"/>
    <property type="match status" value="1"/>
</dbReference>